<accession>A0A1D3JZD4</accession>
<dbReference type="CDD" id="cd14743">
    <property type="entry name" value="PAAR_CT_1"/>
    <property type="match status" value="1"/>
</dbReference>
<dbReference type="InterPro" id="IPR008727">
    <property type="entry name" value="PAAR_motif"/>
</dbReference>
<dbReference type="Pfam" id="PF05488">
    <property type="entry name" value="PAAR_motif"/>
    <property type="match status" value="1"/>
</dbReference>
<evidence type="ECO:0000256" key="1">
    <source>
        <dbReference type="SAM" id="MobiDB-lite"/>
    </source>
</evidence>
<organism evidence="2 3">
    <name type="scientific">Pseudomonas veronii 1YdBTEX2</name>
    <dbReference type="NCBI Taxonomy" id="1295141"/>
    <lineage>
        <taxon>Bacteria</taxon>
        <taxon>Pseudomonadati</taxon>
        <taxon>Pseudomonadota</taxon>
        <taxon>Gammaproteobacteria</taxon>
        <taxon>Pseudomonadales</taxon>
        <taxon>Pseudomonadaceae</taxon>
        <taxon>Pseudomonas</taxon>
    </lineage>
</organism>
<dbReference type="AlphaFoldDB" id="A0A1D3JZD4"/>
<proteinExistence type="predicted"/>
<dbReference type="Gene3D" id="2.60.200.60">
    <property type="match status" value="2"/>
</dbReference>
<protein>
    <submittedName>
        <fullName evidence="2">Rhs element Vgr protein</fullName>
    </submittedName>
</protein>
<reference evidence="3" key="1">
    <citation type="submission" date="2016-07" db="EMBL/GenBank/DDBJ databases">
        <authorList>
            <person name="Florea S."/>
            <person name="Webb J.S."/>
            <person name="Jaromczyk J."/>
            <person name="Schardl C.L."/>
        </authorList>
    </citation>
    <scope>NUCLEOTIDE SEQUENCE [LARGE SCALE GENOMIC DNA]</scope>
    <source>
        <strain evidence="3">1YdBTEX2</strain>
    </source>
</reference>
<sequence>MSGKPAARVTDPTACPMPEHGTNPIIEGSPDVFFDGLPAARQGDVSACGSPISSAVSSTVFINGKPAATLGSVGEHGNVIIGGSGTVIIGDIFTPTPFTPIVPLSRSTAPYSGRFQLIDQETGKPIVGRKVKVWSSAGWSTLDTTNIEGMTSWVSHAASESIYIDLVQEGEE</sequence>
<evidence type="ECO:0000313" key="3">
    <source>
        <dbReference type="Proteomes" id="UP000245431"/>
    </source>
</evidence>
<name>A0A1D3JZD4_PSEVE</name>
<evidence type="ECO:0000313" key="2">
    <source>
        <dbReference type="EMBL" id="SBW81456.1"/>
    </source>
</evidence>
<feature type="region of interest" description="Disordered" evidence="1">
    <location>
        <begin position="1"/>
        <end position="26"/>
    </location>
</feature>
<dbReference type="EMBL" id="LT599583">
    <property type="protein sequence ID" value="SBW81456.1"/>
    <property type="molecule type" value="Genomic_DNA"/>
</dbReference>
<dbReference type="Proteomes" id="UP000245431">
    <property type="component" value="Chromosome PVE_r1"/>
</dbReference>
<gene>
    <name evidence="2" type="ORF">PVE_R1G3574</name>
</gene>